<accession>A0A3A1NNC1</accession>
<evidence type="ECO:0000313" key="6">
    <source>
        <dbReference type="Proteomes" id="UP000321621"/>
    </source>
</evidence>
<dbReference type="RefSeq" id="WP_119646131.1">
    <property type="nucleotide sequence ID" value="NZ_QXFI01000011.1"/>
</dbReference>
<dbReference type="AlphaFoldDB" id="A0A3A1NNC1"/>
<keyword evidence="6" id="KW-1185">Reference proteome</keyword>
<dbReference type="Pfam" id="PF20469">
    <property type="entry name" value="OLD-like_TOPRIM"/>
    <property type="match status" value="1"/>
</dbReference>
<evidence type="ECO:0000259" key="1">
    <source>
        <dbReference type="Pfam" id="PF13304"/>
    </source>
</evidence>
<sequence length="590" mass="66656">MHISNIKLWNFRKYGSKGVFDPDVPNIDLNFSSGLNVLIGENDSGKSSIIDAIKLVLRTHSFDWIRVEEKDFYNESNRLRIEITFDGLSPEEAKNFTEWLGWTGTGEDALPYLRVILDAKRNNEKIFPADVRAGVDSEGYMLTSEAREYLKSTYLKPLRDAESELIAKKNSRLSQILIGDEAFKGKEKTHELVGIFNNFSEDLRKYFKGEFELPSANGGNPSLPQEGKKIKDKIDGHIQSFYSADQESEFVATRSNIKPILEKLTLTLKDEENPGLGTLNRLFMAAELLHLGKENWTGIRLGLIEELEAHLHPQAQMQVIEALQEQKEIQLILTTHSPNLASKVKLGNLIICKDDKTFPLGSAYTNLNPSDYKFLERFLDTTKSNLFFAKGVLLVEGWAEELLLPALAKKVGFDLTKRGVSVVNVASTAFLRYSKIFVRKLPSDAKIPVPVAIITDLDVKPDDEATIAGNGTKKDAAIRKNRISFDKDNVQSFTSPHWTLEYCLFKSTSLGTSFQEVVRTIHNRTNWDDFENRLTEKLENKSLKKTEIADRLAQMLIDDINNGQAITIDPEDETDCINYIIKAIKHAYGN</sequence>
<dbReference type="Proteomes" id="UP000266691">
    <property type="component" value="Unassembled WGS sequence"/>
</dbReference>
<dbReference type="InterPro" id="IPR027417">
    <property type="entry name" value="P-loop_NTPase"/>
</dbReference>
<dbReference type="SUPFAM" id="SSF52540">
    <property type="entry name" value="P-loop containing nucleoside triphosphate hydrolases"/>
    <property type="match status" value="1"/>
</dbReference>
<dbReference type="CDD" id="cd01026">
    <property type="entry name" value="TOPRIM_OLD"/>
    <property type="match status" value="1"/>
</dbReference>
<protein>
    <submittedName>
        <fullName evidence="4">AAA family ATPase</fullName>
    </submittedName>
    <submittedName>
        <fullName evidence="3">DUF2813 domain-containing protein</fullName>
    </submittedName>
</protein>
<dbReference type="OrthoDB" id="9792800at2"/>
<evidence type="ECO:0000313" key="4">
    <source>
        <dbReference type="EMBL" id="TXJ99049.1"/>
    </source>
</evidence>
<dbReference type="PANTHER" id="PTHR43581:SF4">
    <property type="entry name" value="ATP_GTP PHOSPHATASE"/>
    <property type="match status" value="1"/>
</dbReference>
<evidence type="ECO:0000259" key="2">
    <source>
        <dbReference type="Pfam" id="PF20469"/>
    </source>
</evidence>
<dbReference type="InterPro" id="IPR034139">
    <property type="entry name" value="TOPRIM_OLD"/>
</dbReference>
<dbReference type="Gene3D" id="3.40.50.300">
    <property type="entry name" value="P-loop containing nucleotide triphosphate hydrolases"/>
    <property type="match status" value="1"/>
</dbReference>
<dbReference type="PANTHER" id="PTHR43581">
    <property type="entry name" value="ATP/GTP PHOSPHATASE"/>
    <property type="match status" value="1"/>
</dbReference>
<dbReference type="GO" id="GO:0016887">
    <property type="term" value="F:ATP hydrolysis activity"/>
    <property type="evidence" value="ECO:0007669"/>
    <property type="project" value="InterPro"/>
</dbReference>
<dbReference type="EMBL" id="QXFI01000011">
    <property type="protein sequence ID" value="RIV46388.1"/>
    <property type="molecule type" value="Genomic_DNA"/>
</dbReference>
<dbReference type="InterPro" id="IPR003959">
    <property type="entry name" value="ATPase_AAA_core"/>
</dbReference>
<proteinExistence type="predicted"/>
<dbReference type="Proteomes" id="UP000321621">
    <property type="component" value="Unassembled WGS sequence"/>
</dbReference>
<dbReference type="GO" id="GO:0005524">
    <property type="term" value="F:ATP binding"/>
    <property type="evidence" value="ECO:0007669"/>
    <property type="project" value="InterPro"/>
</dbReference>
<dbReference type="EMBL" id="VNWK01000011">
    <property type="protein sequence ID" value="TXJ99049.1"/>
    <property type="molecule type" value="Genomic_DNA"/>
</dbReference>
<comment type="caution">
    <text evidence="3">The sequence shown here is derived from an EMBL/GenBank/DDBJ whole genome shotgun (WGS) entry which is preliminary data.</text>
</comment>
<reference evidence="3 5" key="1">
    <citation type="submission" date="2018-08" db="EMBL/GenBank/DDBJ databases">
        <title>Proposal of Muricauda 72 sp.nov. and Muricauda NH166 sp.nov., isolated from seawater.</title>
        <authorList>
            <person name="Cheng H."/>
            <person name="Wu Y.-H."/>
            <person name="Guo L.-L."/>
            <person name="Xu X.-W."/>
        </authorList>
    </citation>
    <scope>NUCLEOTIDE SEQUENCE [LARGE SCALE GENOMIC DNA]</scope>
    <source>
        <strain evidence="3 5">72</strain>
    </source>
</reference>
<gene>
    <name evidence="3" type="ORF">D2V05_03290</name>
    <name evidence="4" type="ORF">FQ017_03275</name>
</gene>
<dbReference type="InterPro" id="IPR051396">
    <property type="entry name" value="Bact_Antivir_Def_Nuclease"/>
</dbReference>
<feature type="domain" description="OLD protein-like TOPRIM" evidence="2">
    <location>
        <begin position="387"/>
        <end position="458"/>
    </location>
</feature>
<organism evidence="3 5">
    <name type="scientific">Flagellimonas pelagia</name>
    <dbReference type="NCBI Taxonomy" id="2306998"/>
    <lineage>
        <taxon>Bacteria</taxon>
        <taxon>Pseudomonadati</taxon>
        <taxon>Bacteroidota</taxon>
        <taxon>Flavobacteriia</taxon>
        <taxon>Flavobacteriales</taxon>
        <taxon>Flavobacteriaceae</taxon>
        <taxon>Flagellimonas</taxon>
    </lineage>
</organism>
<evidence type="ECO:0000313" key="5">
    <source>
        <dbReference type="Proteomes" id="UP000266691"/>
    </source>
</evidence>
<feature type="domain" description="ATPase AAA-type core" evidence="1">
    <location>
        <begin position="35"/>
        <end position="341"/>
    </location>
</feature>
<dbReference type="Pfam" id="PF13304">
    <property type="entry name" value="AAA_21"/>
    <property type="match status" value="1"/>
</dbReference>
<reference evidence="4 6" key="2">
    <citation type="submission" date="2019-07" db="EMBL/GenBank/DDBJ databases">
        <title>Draft genome of two Muricauda strains isolated from deep sea.</title>
        <authorList>
            <person name="Sun C."/>
        </authorList>
    </citation>
    <scope>NUCLEOTIDE SEQUENCE [LARGE SCALE GENOMIC DNA]</scope>
    <source>
        <strain evidence="4 6">72</strain>
    </source>
</reference>
<name>A0A3A1NNC1_9FLAO</name>
<evidence type="ECO:0000313" key="3">
    <source>
        <dbReference type="EMBL" id="RIV46388.1"/>
    </source>
</evidence>